<keyword evidence="5" id="KW-0560">Oxidoreductase</keyword>
<evidence type="ECO:0000256" key="2">
    <source>
        <dbReference type="ARBA" id="ARBA00007992"/>
    </source>
</evidence>
<dbReference type="STRING" id="196109.A0A136IVK0"/>
<dbReference type="EMBL" id="KQ964257">
    <property type="protein sequence ID" value="KXJ88789.1"/>
    <property type="molecule type" value="Genomic_DNA"/>
</dbReference>
<dbReference type="InterPro" id="IPR002938">
    <property type="entry name" value="FAD-bd"/>
</dbReference>
<evidence type="ECO:0000256" key="3">
    <source>
        <dbReference type="ARBA" id="ARBA00022630"/>
    </source>
</evidence>
<evidence type="ECO:0000256" key="6">
    <source>
        <dbReference type="ARBA" id="ARBA00023033"/>
    </source>
</evidence>
<dbReference type="PANTHER" id="PTHR13789">
    <property type="entry name" value="MONOOXYGENASE"/>
    <property type="match status" value="1"/>
</dbReference>
<evidence type="ECO:0000256" key="1">
    <source>
        <dbReference type="ARBA" id="ARBA00005179"/>
    </source>
</evidence>
<comment type="similarity">
    <text evidence="2">Belongs to the paxM FAD-dependent monooxygenase family.</text>
</comment>
<proteinExistence type="inferred from homology"/>
<dbReference type="InterPro" id="IPR050493">
    <property type="entry name" value="FAD-dep_Monooxygenase_BioMet"/>
</dbReference>
<keyword evidence="6" id="KW-0503">Monooxygenase</keyword>
<dbReference type="InterPro" id="IPR036188">
    <property type="entry name" value="FAD/NAD-bd_sf"/>
</dbReference>
<dbReference type="PRINTS" id="PR00420">
    <property type="entry name" value="RNGMNOXGNASE"/>
</dbReference>
<evidence type="ECO:0000259" key="7">
    <source>
        <dbReference type="Pfam" id="PF01494"/>
    </source>
</evidence>
<comment type="pathway">
    <text evidence="1">Secondary metabolite biosynthesis.</text>
</comment>
<reference evidence="9" key="1">
    <citation type="submission" date="2016-02" db="EMBL/GenBank/DDBJ databases">
        <title>Draft genome sequence of Microdochium bolleyi, a fungal endophyte of beachgrass.</title>
        <authorList>
            <consortium name="DOE Joint Genome Institute"/>
            <person name="David A.S."/>
            <person name="May G."/>
            <person name="Haridas S."/>
            <person name="Lim J."/>
            <person name="Wang M."/>
            <person name="Labutti K."/>
            <person name="Lipzen A."/>
            <person name="Barry K."/>
            <person name="Grigoriev I.V."/>
        </authorList>
    </citation>
    <scope>NUCLEOTIDE SEQUENCE [LARGE SCALE GENOMIC DNA]</scope>
    <source>
        <strain evidence="9">J235TASD1</strain>
    </source>
</reference>
<dbReference type="Gene3D" id="3.50.50.60">
    <property type="entry name" value="FAD/NAD(P)-binding domain"/>
    <property type="match status" value="1"/>
</dbReference>
<evidence type="ECO:0000256" key="5">
    <source>
        <dbReference type="ARBA" id="ARBA00023002"/>
    </source>
</evidence>
<protein>
    <recommendedName>
        <fullName evidence="7">FAD-binding domain-containing protein</fullName>
    </recommendedName>
</protein>
<accession>A0A136IVK0</accession>
<organism evidence="8 9">
    <name type="scientific">Microdochium bolleyi</name>
    <dbReference type="NCBI Taxonomy" id="196109"/>
    <lineage>
        <taxon>Eukaryota</taxon>
        <taxon>Fungi</taxon>
        <taxon>Dikarya</taxon>
        <taxon>Ascomycota</taxon>
        <taxon>Pezizomycotina</taxon>
        <taxon>Sordariomycetes</taxon>
        <taxon>Xylariomycetidae</taxon>
        <taxon>Xylariales</taxon>
        <taxon>Microdochiaceae</taxon>
        <taxon>Microdochium</taxon>
    </lineage>
</organism>
<gene>
    <name evidence="8" type="ORF">Micbo1qcDRAFT_177830</name>
</gene>
<dbReference type="GO" id="GO:0071949">
    <property type="term" value="F:FAD binding"/>
    <property type="evidence" value="ECO:0007669"/>
    <property type="project" value="InterPro"/>
</dbReference>
<name>A0A136IVK0_9PEZI</name>
<evidence type="ECO:0000256" key="4">
    <source>
        <dbReference type="ARBA" id="ARBA00022827"/>
    </source>
</evidence>
<dbReference type="PANTHER" id="PTHR13789:SF309">
    <property type="entry name" value="PUTATIVE (AFU_ORTHOLOGUE AFUA_6G14510)-RELATED"/>
    <property type="match status" value="1"/>
</dbReference>
<keyword evidence="9" id="KW-1185">Reference proteome</keyword>
<feature type="domain" description="FAD-binding" evidence="7">
    <location>
        <begin position="38"/>
        <end position="216"/>
    </location>
</feature>
<keyword evidence="3" id="KW-0285">Flavoprotein</keyword>
<dbReference type="GO" id="GO:0004497">
    <property type="term" value="F:monooxygenase activity"/>
    <property type="evidence" value="ECO:0007669"/>
    <property type="project" value="UniProtKB-KW"/>
</dbReference>
<sequence length="481" mass="51672">MSCASLANSTGSNIIYPRQRQHTTAESAPLSAYEKIMKIVIIGAGLGGLAAALRFAMLSHEVVVLEKHPALSPRGGSLSTRPGASRILVGWGLEADMDRIANRTEGIIMRDLATGATTSVPAAAGIAKGHGSQQAPHWGTTRQELIQLFHDKAVEYGAVIRFGCAVSAVHDEAGGDGVWVMLMDGTHISADLILAADGMRSRTRAAILADQLGAGQMEPAVSAVTGYGFALAAPKLQDPGIAGLLENVSSNVWMGGIDHAFAVSRYSEKGGFVAVLCHTIDDRNTEQDSLWDDKGDLEYVRHAFQGSCSAITRALELADSCDRWRLAELPSLPRWTSLGGSVVLLGDSAHAMHPSAGQGFSQIVEDIEVLAQLVSRSPVSIGAGSSFTPCNVLSITKAWQDIRKPRVEKIQEYSRWSTAQIAQRVSGSSASKYAPGQLENTKAMDEEFRNASFLPWTFDYDVEKEIDDYLSQKVHEHEQKS</sequence>
<keyword evidence="4" id="KW-0274">FAD</keyword>
<evidence type="ECO:0000313" key="9">
    <source>
        <dbReference type="Proteomes" id="UP000070501"/>
    </source>
</evidence>
<dbReference type="InParanoid" id="A0A136IVK0"/>
<dbReference type="OrthoDB" id="420606at2759"/>
<dbReference type="SUPFAM" id="SSF51905">
    <property type="entry name" value="FAD/NAD(P)-binding domain"/>
    <property type="match status" value="1"/>
</dbReference>
<evidence type="ECO:0000313" key="8">
    <source>
        <dbReference type="EMBL" id="KXJ88789.1"/>
    </source>
</evidence>
<dbReference type="Pfam" id="PF01494">
    <property type="entry name" value="FAD_binding_3"/>
    <property type="match status" value="1"/>
</dbReference>
<dbReference type="Proteomes" id="UP000070501">
    <property type="component" value="Unassembled WGS sequence"/>
</dbReference>
<dbReference type="AlphaFoldDB" id="A0A136IVK0"/>